<dbReference type="InterPro" id="IPR001878">
    <property type="entry name" value="Znf_CCHC"/>
</dbReference>
<feature type="domain" description="CCHC-type" evidence="3">
    <location>
        <begin position="182"/>
        <end position="195"/>
    </location>
</feature>
<dbReference type="OrthoDB" id="682893at2759"/>
<dbReference type="GO" id="GO:0003676">
    <property type="term" value="F:nucleic acid binding"/>
    <property type="evidence" value="ECO:0007669"/>
    <property type="project" value="InterPro"/>
</dbReference>
<accession>A0A2P5W4E2</accession>
<dbReference type="PANTHER" id="PTHR31286">
    <property type="entry name" value="GLYCINE-RICH CELL WALL STRUCTURAL PROTEIN 1.8-LIKE"/>
    <property type="match status" value="1"/>
</dbReference>
<dbReference type="GO" id="GO:0008270">
    <property type="term" value="F:zinc ion binding"/>
    <property type="evidence" value="ECO:0007669"/>
    <property type="project" value="UniProtKB-KW"/>
</dbReference>
<evidence type="ECO:0000259" key="3">
    <source>
        <dbReference type="PROSITE" id="PS50158"/>
    </source>
</evidence>
<feature type="compositionally biased region" description="Basic and acidic residues" evidence="2">
    <location>
        <begin position="1"/>
        <end position="18"/>
    </location>
</feature>
<dbReference type="PANTHER" id="PTHR31286:SF173">
    <property type="entry name" value="DUF4283 DOMAIN-CONTAINING PROTEIN"/>
    <property type="match status" value="1"/>
</dbReference>
<keyword evidence="1" id="KW-0862">Zinc</keyword>
<keyword evidence="1" id="KW-0479">Metal-binding</keyword>
<gene>
    <name evidence="4" type="ORF">GOBAR_AA34750</name>
</gene>
<evidence type="ECO:0000256" key="2">
    <source>
        <dbReference type="SAM" id="MobiDB-lite"/>
    </source>
</evidence>
<dbReference type="Proteomes" id="UP000239757">
    <property type="component" value="Unassembled WGS sequence"/>
</dbReference>
<reference evidence="4 5" key="1">
    <citation type="submission" date="2015-01" db="EMBL/GenBank/DDBJ databases">
        <title>Genome of allotetraploid Gossypium barbadense reveals genomic plasticity and fiber elongation in cotton evolution.</title>
        <authorList>
            <person name="Chen X."/>
            <person name="Liu X."/>
            <person name="Zhao B."/>
            <person name="Zheng H."/>
            <person name="Hu Y."/>
            <person name="Lu G."/>
            <person name="Yang C."/>
            <person name="Chen J."/>
            <person name="Shan C."/>
            <person name="Zhang L."/>
            <person name="Zhou Y."/>
            <person name="Wang L."/>
            <person name="Guo W."/>
            <person name="Bai Y."/>
            <person name="Ruan J."/>
            <person name="Shangguan X."/>
            <person name="Mao Y."/>
            <person name="Jiang J."/>
            <person name="Zhu Y."/>
            <person name="Lei J."/>
            <person name="Kang H."/>
            <person name="Chen S."/>
            <person name="He X."/>
            <person name="Wang R."/>
            <person name="Wang Y."/>
            <person name="Chen J."/>
            <person name="Wang L."/>
            <person name="Yu S."/>
            <person name="Wang B."/>
            <person name="Wei J."/>
            <person name="Song S."/>
            <person name="Lu X."/>
            <person name="Gao Z."/>
            <person name="Gu W."/>
            <person name="Deng X."/>
            <person name="Ma D."/>
            <person name="Wang S."/>
            <person name="Liang W."/>
            <person name="Fang L."/>
            <person name="Cai C."/>
            <person name="Zhu X."/>
            <person name="Zhou B."/>
            <person name="Zhang Y."/>
            <person name="Chen Z."/>
            <person name="Xu S."/>
            <person name="Zhu R."/>
            <person name="Wang S."/>
            <person name="Zhang T."/>
            <person name="Zhao G."/>
        </authorList>
    </citation>
    <scope>NUCLEOTIDE SEQUENCE [LARGE SCALE GENOMIC DNA]</scope>
    <source>
        <strain evidence="5">cv. Xinhai21</strain>
        <tissue evidence="4">Leaf</tissue>
    </source>
</reference>
<sequence length="539" mass="59643">MAVDHEPQPSMTWKEKLLGSHGAASESVRDGPSADNENEFELLEGDVNMSIIDGIPAIDFLDRDPNDYNRILSQGPWTVYGQYLTVQPWTKHFSPLQPYPSVVIAWIRLPNLLGYLYKRKIIEAIGGLIGKVVKLDVQTDNQMRGRLARLAVYLNLNRPLISQVLVDRIAQCVEYEALLTVCFACGKYGHVKEMCNSAVSSQNLTGLANKTDKPHADLTTVAEYSTSVDSIDGEKSISVNREKGPEFRLWMLVEKKVSRRGKRDSTTAISVRQAKYPSGSRFATLLVGEDSITKSGQYLIMELRQGSNIKSGQSAEGFLGISLNGVSAANLKKLDSNGIKEVNNYFMATGQRKSKSLGSKQQNLFKNVSVGDAINQNKLDAKMQENNEAGVLEKIKSHYNLVFYESEGFIVPKSENTLDPGKHSTVSFNKNINSMQQDNSKTKSMEFLELGQNSKPNGPKKRRNSGRESGSQNTKKTYFALRDRGNCFKSSRNTHVPLAESMVAMAELLSPQVLGVNSNIEVDGANSKSDCNIDPENQV</sequence>
<evidence type="ECO:0000313" key="5">
    <source>
        <dbReference type="Proteomes" id="UP000239757"/>
    </source>
</evidence>
<name>A0A2P5W4E2_GOSBA</name>
<evidence type="ECO:0000313" key="4">
    <source>
        <dbReference type="EMBL" id="PPR85941.1"/>
    </source>
</evidence>
<feature type="region of interest" description="Disordered" evidence="2">
    <location>
        <begin position="1"/>
        <end position="36"/>
    </location>
</feature>
<proteinExistence type="predicted"/>
<dbReference type="AlphaFoldDB" id="A0A2P5W4E2"/>
<feature type="region of interest" description="Disordered" evidence="2">
    <location>
        <begin position="450"/>
        <end position="475"/>
    </location>
</feature>
<dbReference type="EMBL" id="KZ669201">
    <property type="protein sequence ID" value="PPR85941.1"/>
    <property type="molecule type" value="Genomic_DNA"/>
</dbReference>
<dbReference type="PROSITE" id="PS50158">
    <property type="entry name" value="ZF_CCHC"/>
    <property type="match status" value="1"/>
</dbReference>
<evidence type="ECO:0000256" key="1">
    <source>
        <dbReference type="PROSITE-ProRule" id="PRU00047"/>
    </source>
</evidence>
<organism evidence="4 5">
    <name type="scientific">Gossypium barbadense</name>
    <name type="common">Sea Island cotton</name>
    <name type="synonym">Hibiscus barbadensis</name>
    <dbReference type="NCBI Taxonomy" id="3634"/>
    <lineage>
        <taxon>Eukaryota</taxon>
        <taxon>Viridiplantae</taxon>
        <taxon>Streptophyta</taxon>
        <taxon>Embryophyta</taxon>
        <taxon>Tracheophyta</taxon>
        <taxon>Spermatophyta</taxon>
        <taxon>Magnoliopsida</taxon>
        <taxon>eudicotyledons</taxon>
        <taxon>Gunneridae</taxon>
        <taxon>Pentapetalae</taxon>
        <taxon>rosids</taxon>
        <taxon>malvids</taxon>
        <taxon>Malvales</taxon>
        <taxon>Malvaceae</taxon>
        <taxon>Malvoideae</taxon>
        <taxon>Gossypium</taxon>
    </lineage>
</organism>
<dbReference type="InterPro" id="IPR040256">
    <property type="entry name" value="At4g02000-like"/>
</dbReference>
<keyword evidence="1" id="KW-0863">Zinc-finger</keyword>
<protein>
    <recommendedName>
        <fullName evidence="3">CCHC-type domain-containing protein</fullName>
    </recommendedName>
</protein>